<evidence type="ECO:0000313" key="4">
    <source>
        <dbReference type="EMBL" id="OEO31560.1"/>
    </source>
</evidence>
<dbReference type="InterPro" id="IPR021860">
    <property type="entry name" value="Peptidase_S12_Pab87-rel_C"/>
</dbReference>
<reference evidence="4 5" key="1">
    <citation type="journal article" date="2015" name="Genome Announc.">
        <title>Genome Assemblies of Three Soil-Associated Devosia species: D. insulae, D. limi, and D. soli.</title>
        <authorList>
            <person name="Hassan Y.I."/>
            <person name="Lepp D."/>
            <person name="Zhou T."/>
        </authorList>
    </citation>
    <scope>NUCLEOTIDE SEQUENCE [LARGE SCALE GENOMIC DNA]</scope>
    <source>
        <strain evidence="4 5">DS-56</strain>
    </source>
</reference>
<organism evidence="4 5">
    <name type="scientific">Devosia insulae DS-56</name>
    <dbReference type="NCBI Taxonomy" id="1116389"/>
    <lineage>
        <taxon>Bacteria</taxon>
        <taxon>Pseudomonadati</taxon>
        <taxon>Pseudomonadota</taxon>
        <taxon>Alphaproteobacteria</taxon>
        <taxon>Hyphomicrobiales</taxon>
        <taxon>Devosiaceae</taxon>
        <taxon>Devosia</taxon>
    </lineage>
</organism>
<keyword evidence="1" id="KW-0732">Signal</keyword>
<evidence type="ECO:0000313" key="5">
    <source>
        <dbReference type="Proteomes" id="UP000095463"/>
    </source>
</evidence>
<evidence type="ECO:0000256" key="1">
    <source>
        <dbReference type="SAM" id="SignalP"/>
    </source>
</evidence>
<dbReference type="PANTHER" id="PTHR46825">
    <property type="entry name" value="D-ALANYL-D-ALANINE-CARBOXYPEPTIDASE/ENDOPEPTIDASE AMPH"/>
    <property type="match status" value="1"/>
</dbReference>
<keyword evidence="5" id="KW-1185">Reference proteome</keyword>
<feature type="domain" description="Peptidase S12 Pab87-related C-terminal" evidence="3">
    <location>
        <begin position="411"/>
        <end position="497"/>
    </location>
</feature>
<protein>
    <submittedName>
        <fullName evidence="4">Uncharacterized protein</fullName>
    </submittedName>
</protein>
<name>A0A1E5XSJ9_9HYPH</name>
<dbReference type="AlphaFoldDB" id="A0A1E5XSJ9"/>
<dbReference type="Pfam" id="PF00144">
    <property type="entry name" value="Beta-lactamase"/>
    <property type="match status" value="1"/>
</dbReference>
<proteinExistence type="predicted"/>
<dbReference type="PANTHER" id="PTHR46825:SF15">
    <property type="entry name" value="BETA-LACTAMASE-RELATED DOMAIN-CONTAINING PROTEIN"/>
    <property type="match status" value="1"/>
</dbReference>
<dbReference type="EMBL" id="LAJE02000154">
    <property type="protein sequence ID" value="OEO31560.1"/>
    <property type="molecule type" value="Genomic_DNA"/>
</dbReference>
<dbReference type="InterPro" id="IPR001466">
    <property type="entry name" value="Beta-lactam-related"/>
</dbReference>
<dbReference type="Proteomes" id="UP000095463">
    <property type="component" value="Unassembled WGS sequence"/>
</dbReference>
<comment type="caution">
    <text evidence="4">The sequence shown here is derived from an EMBL/GenBank/DDBJ whole genome shotgun (WGS) entry which is preliminary data.</text>
</comment>
<evidence type="ECO:0000259" key="2">
    <source>
        <dbReference type="Pfam" id="PF00144"/>
    </source>
</evidence>
<sequence length="511" mass="54164">MVLRHLGFGLAAFLVAATGVALAAEREPLPPAQLQKALDTLATEAKQAIADDRTPGIAIAVVHGDAVIFAEGFGVRNVLTGEPVDPDTVFQLASVSKPIGSTVISGLVGDGKLTWDTRLMDLTPGFAMQEPWVTSQVTLRDLYAHRSGLPDHAGDLLEDYGYDREAVLRRLRFQPPLTSFRSGYAYTNFGITAAAVAAASTTGMDWEALSEKRLYEPLGMTSTSSRYADFMAEPNRAAGHIRVDGKWAFVEQRQPDAQSPAGGVSSSVNDLTRWVRLLVNDGMFEGKQVIAAAPLDEAHLPVMITGYAPNGTPSFYGLGWNVGYGGDARHSISHSGAFAMGAGTTVNISLDDRLGVIVLTNGAPVGVSEALANAFMDNAILGAPRYPWREVFTGIFAQMAADGISHKFDTPPADAGPAAADMAYAGNFANEFYGPIEVVAGADGLELLIGPNRRSFRLAHFDRDTFTFATIGENASGLSGVSFALDGAGKARSVWIEAFDKSGLGTFARTP</sequence>
<evidence type="ECO:0000259" key="3">
    <source>
        <dbReference type="Pfam" id="PF11954"/>
    </source>
</evidence>
<dbReference type="InterPro" id="IPR012338">
    <property type="entry name" value="Beta-lactam/transpept-like"/>
</dbReference>
<dbReference type="InterPro" id="IPR050491">
    <property type="entry name" value="AmpC-like"/>
</dbReference>
<accession>A0A1E5XSJ9</accession>
<dbReference type="Pfam" id="PF11954">
    <property type="entry name" value="DUF3471"/>
    <property type="match status" value="1"/>
</dbReference>
<dbReference type="Gene3D" id="2.40.128.600">
    <property type="match status" value="1"/>
</dbReference>
<feature type="signal peptide" evidence="1">
    <location>
        <begin position="1"/>
        <end position="23"/>
    </location>
</feature>
<feature type="domain" description="Beta-lactamase-related" evidence="2">
    <location>
        <begin position="46"/>
        <end position="376"/>
    </location>
</feature>
<dbReference type="SUPFAM" id="SSF56601">
    <property type="entry name" value="beta-lactamase/transpeptidase-like"/>
    <property type="match status" value="1"/>
</dbReference>
<dbReference type="Gene3D" id="3.40.710.10">
    <property type="entry name" value="DD-peptidase/beta-lactamase superfamily"/>
    <property type="match status" value="1"/>
</dbReference>
<gene>
    <name evidence="4" type="ORF">VW23_015695</name>
</gene>
<feature type="chain" id="PRO_5009190467" evidence="1">
    <location>
        <begin position="24"/>
        <end position="511"/>
    </location>
</feature>